<dbReference type="EMBL" id="CP010802">
    <property type="protein sequence ID" value="ALC16253.1"/>
    <property type="molecule type" value="Genomic_DNA"/>
</dbReference>
<dbReference type="PROSITE" id="PS51257">
    <property type="entry name" value="PROKAR_LIPOPROTEIN"/>
    <property type="match status" value="1"/>
</dbReference>
<dbReference type="InterPro" id="IPR025511">
    <property type="entry name" value="DUF4398"/>
</dbReference>
<feature type="domain" description="LysM" evidence="3">
    <location>
        <begin position="158"/>
        <end position="209"/>
    </location>
</feature>
<dbReference type="PANTHER" id="PTHR34700">
    <property type="entry name" value="POTASSIUM BINDING PROTEIN KBP"/>
    <property type="match status" value="1"/>
</dbReference>
<evidence type="ECO:0000259" key="3">
    <source>
        <dbReference type="PROSITE" id="PS51782"/>
    </source>
</evidence>
<keyword evidence="4" id="KW-0449">Lipoprotein</keyword>
<dbReference type="Pfam" id="PF14346">
    <property type="entry name" value="DUF4398"/>
    <property type="match status" value="1"/>
</dbReference>
<proteinExistence type="predicted"/>
<feature type="region of interest" description="Disordered" evidence="1">
    <location>
        <begin position="203"/>
        <end position="223"/>
    </location>
</feature>
<dbReference type="SUPFAM" id="SSF54106">
    <property type="entry name" value="LysM domain"/>
    <property type="match status" value="1"/>
</dbReference>
<dbReference type="InterPro" id="IPR018392">
    <property type="entry name" value="LysM"/>
</dbReference>
<feature type="compositionally biased region" description="Basic and acidic residues" evidence="1">
    <location>
        <begin position="93"/>
        <end position="105"/>
    </location>
</feature>
<dbReference type="InterPro" id="IPR036779">
    <property type="entry name" value="LysM_dom_sf"/>
</dbReference>
<dbReference type="STRING" id="1603606.DSOUD_1474"/>
<dbReference type="InterPro" id="IPR052196">
    <property type="entry name" value="Bact_Kbp"/>
</dbReference>
<keyword evidence="5" id="KW-1185">Reference proteome</keyword>
<dbReference type="KEGG" id="des:DSOUD_1474"/>
<evidence type="ECO:0000256" key="1">
    <source>
        <dbReference type="SAM" id="MobiDB-lite"/>
    </source>
</evidence>
<dbReference type="Gene3D" id="3.10.350.10">
    <property type="entry name" value="LysM domain"/>
    <property type="match status" value="1"/>
</dbReference>
<dbReference type="SMART" id="SM00257">
    <property type="entry name" value="LysM"/>
    <property type="match status" value="1"/>
</dbReference>
<feature type="compositionally biased region" description="Low complexity" evidence="1">
    <location>
        <begin position="139"/>
        <end position="151"/>
    </location>
</feature>
<dbReference type="Pfam" id="PF01476">
    <property type="entry name" value="LysM"/>
    <property type="match status" value="1"/>
</dbReference>
<dbReference type="Proteomes" id="UP000057158">
    <property type="component" value="Chromosome"/>
</dbReference>
<dbReference type="PANTHER" id="PTHR34700:SF4">
    <property type="entry name" value="PHAGE-LIKE ELEMENT PBSX PROTEIN XKDP"/>
    <property type="match status" value="1"/>
</dbReference>
<accession>A0A0M3QFL0</accession>
<evidence type="ECO:0000313" key="4">
    <source>
        <dbReference type="EMBL" id="ALC16253.1"/>
    </source>
</evidence>
<feature type="chain" id="PRO_5005787617" evidence="2">
    <location>
        <begin position="20"/>
        <end position="245"/>
    </location>
</feature>
<name>A0A0M3QFL0_9BACT</name>
<dbReference type="AlphaFoldDB" id="A0A0M3QFL0"/>
<sequence length="245" mass="26825">MSRLFLILIGTSLLLAACAAPPRQELNSARKAVAEAFTLEAHVLAAPEYRQADTALQQGESLFRAGKYKKAREILSLAERKAVAAAALASVEREKRLPPSEERQGLTEILPSDPRSPRTTGHKAPLPPPDGSRRPPSPLSVSGAPAPSPAKAPKKMVSDYTVAEGETLWTIAARRDVYSDALLWPLIYKANRDQIKDPRQIFPGQSLTIPRDSSEQDKETAREVARRSDIFPLDLIIHSRPAETP</sequence>
<feature type="compositionally biased region" description="Pro residues" evidence="1">
    <location>
        <begin position="125"/>
        <end position="138"/>
    </location>
</feature>
<dbReference type="CDD" id="cd00118">
    <property type="entry name" value="LysM"/>
    <property type="match status" value="1"/>
</dbReference>
<dbReference type="Gene3D" id="1.20.1270.390">
    <property type="match status" value="1"/>
</dbReference>
<dbReference type="PROSITE" id="PS51782">
    <property type="entry name" value="LYSM"/>
    <property type="match status" value="1"/>
</dbReference>
<evidence type="ECO:0000256" key="2">
    <source>
        <dbReference type="SAM" id="SignalP"/>
    </source>
</evidence>
<feature type="signal peptide" evidence="2">
    <location>
        <begin position="1"/>
        <end position="19"/>
    </location>
</feature>
<organism evidence="4 5">
    <name type="scientific">Desulfuromonas soudanensis</name>
    <dbReference type="NCBI Taxonomy" id="1603606"/>
    <lineage>
        <taxon>Bacteria</taxon>
        <taxon>Pseudomonadati</taxon>
        <taxon>Thermodesulfobacteriota</taxon>
        <taxon>Desulfuromonadia</taxon>
        <taxon>Desulfuromonadales</taxon>
        <taxon>Desulfuromonadaceae</taxon>
        <taxon>Desulfuromonas</taxon>
    </lineage>
</organism>
<dbReference type="RefSeq" id="WP_082351116.1">
    <property type="nucleotide sequence ID" value="NZ_CP010802.1"/>
</dbReference>
<protein>
    <submittedName>
        <fullName evidence="4">LysM domain-containing lipoprotein</fullName>
    </submittedName>
</protein>
<feature type="compositionally biased region" description="Basic and acidic residues" evidence="1">
    <location>
        <begin position="212"/>
        <end position="223"/>
    </location>
</feature>
<feature type="region of interest" description="Disordered" evidence="1">
    <location>
        <begin position="93"/>
        <end position="154"/>
    </location>
</feature>
<dbReference type="OrthoDB" id="370541at2"/>
<keyword evidence="2" id="KW-0732">Signal</keyword>
<gene>
    <name evidence="4" type="ORF">DSOUD_1474</name>
</gene>
<reference evidence="4 5" key="1">
    <citation type="submission" date="2015-07" db="EMBL/GenBank/DDBJ databases">
        <title>Isolation and Genomic Characterization of a Novel Halophilic Metal-Reducing Deltaproteobacterium from the Deep Subsurface.</title>
        <authorList>
            <person name="Badalamenti J.P."/>
            <person name="Summers Z.M."/>
            <person name="Gralnick J.A."/>
            <person name="Bond D.R."/>
        </authorList>
    </citation>
    <scope>NUCLEOTIDE SEQUENCE [LARGE SCALE GENOMIC DNA]</scope>
    <source>
        <strain evidence="4 5">WTL</strain>
    </source>
</reference>
<dbReference type="PATRIC" id="fig|1603606.3.peg.1607"/>
<evidence type="ECO:0000313" key="5">
    <source>
        <dbReference type="Proteomes" id="UP000057158"/>
    </source>
</evidence>